<evidence type="ECO:0000256" key="4">
    <source>
        <dbReference type="ARBA" id="ARBA00022763"/>
    </source>
</evidence>
<comment type="subcellular location">
    <subcellularLocation>
        <location evidence="1">Nucleus</location>
    </subcellularLocation>
</comment>
<feature type="domain" description="RecA family profile 1" evidence="11">
    <location>
        <begin position="88"/>
        <end position="267"/>
    </location>
</feature>
<dbReference type="PANTHER" id="PTHR46457:SF1">
    <property type="entry name" value="DNA REPAIR PROTEIN RAD51 HOMOLOG 4"/>
    <property type="match status" value="1"/>
</dbReference>
<keyword evidence="5" id="KW-0067">ATP-binding</keyword>
<keyword evidence="9" id="KW-0539">Nucleus</keyword>
<evidence type="ECO:0000313" key="12">
    <source>
        <dbReference type="EMBL" id="GMG98227.1"/>
    </source>
</evidence>
<dbReference type="EMBL" id="BSYO01000001">
    <property type="protein sequence ID" value="GMG98227.1"/>
    <property type="molecule type" value="Genomic_DNA"/>
</dbReference>
<accession>A0AAD3P327</accession>
<evidence type="ECO:0000256" key="6">
    <source>
        <dbReference type="ARBA" id="ARBA00023125"/>
    </source>
</evidence>
<dbReference type="GO" id="GO:0007131">
    <property type="term" value="P:reciprocal meiotic recombination"/>
    <property type="evidence" value="ECO:0007669"/>
    <property type="project" value="TreeGrafter"/>
</dbReference>
<keyword evidence="6" id="KW-0238">DNA-binding</keyword>
<comment type="function">
    <text evidence="10">Involved in the homologous recombination repair (HRR) pathway of double-stranded DNA breaks arising during DNA replication or induced by DNA-damaging agents.</text>
</comment>
<dbReference type="PANTHER" id="PTHR46457">
    <property type="entry name" value="DNA REPAIR PROTEIN RAD51 HOMOLOG 4"/>
    <property type="match status" value="1"/>
</dbReference>
<keyword evidence="7" id="KW-0233">DNA recombination</keyword>
<dbReference type="GO" id="GO:0005657">
    <property type="term" value="C:replication fork"/>
    <property type="evidence" value="ECO:0007669"/>
    <property type="project" value="TreeGrafter"/>
</dbReference>
<sequence>MAPLKSLERDYPIIDSEFQHFCAFHGIFTVEDFLIHDLNALVMFVWKQPNSERLKQGIDQICFLLESMHRPWLNGVALLKDAQQNKQNKHVFSIGNEGIDSFLHDGLREGRVIELVGPSSSGKTQVCLRAAASVAKLCEGGVVFLDTGNSFSVHRIACFVSQNSNSTSIEGSHETFEKVMSNISCCRVYDIFGLLDVLHQLECKLKCEMQAGDHLVRLLIIDSLSSLITPILGGGGPNGHALMISAGFLLKKLAHEYSLCVLVTNHMVGGEGGLPKPALGESWKGVPHVRLLLSRDHRASNGYSFSMLKY</sequence>
<evidence type="ECO:0000256" key="10">
    <source>
        <dbReference type="ARBA" id="ARBA00056000"/>
    </source>
</evidence>
<dbReference type="GO" id="GO:0003697">
    <property type="term" value="F:single-stranded DNA binding"/>
    <property type="evidence" value="ECO:0007669"/>
    <property type="project" value="TreeGrafter"/>
</dbReference>
<dbReference type="GO" id="GO:0042148">
    <property type="term" value="P:DNA strand invasion"/>
    <property type="evidence" value="ECO:0007669"/>
    <property type="project" value="TreeGrafter"/>
</dbReference>
<dbReference type="InterPro" id="IPR020588">
    <property type="entry name" value="RecA_ATP-bd"/>
</dbReference>
<evidence type="ECO:0000256" key="1">
    <source>
        <dbReference type="ARBA" id="ARBA00004123"/>
    </source>
</evidence>
<name>A0AAD3P327_NEPGR</name>
<gene>
    <name evidence="12" type="ORF">Nepgr_000067</name>
</gene>
<dbReference type="InterPro" id="IPR013632">
    <property type="entry name" value="Rad51_C"/>
</dbReference>
<dbReference type="Pfam" id="PF08423">
    <property type="entry name" value="Rad51"/>
    <property type="match status" value="1"/>
</dbReference>
<reference evidence="12" key="1">
    <citation type="submission" date="2023-05" db="EMBL/GenBank/DDBJ databases">
        <title>Nepenthes gracilis genome sequencing.</title>
        <authorList>
            <person name="Fukushima K."/>
        </authorList>
    </citation>
    <scope>NUCLEOTIDE SEQUENCE</scope>
    <source>
        <strain evidence="12">SING2019-196</strain>
    </source>
</reference>
<dbReference type="GO" id="GO:0005815">
    <property type="term" value="C:microtubule organizing center"/>
    <property type="evidence" value="ECO:0007669"/>
    <property type="project" value="TreeGrafter"/>
</dbReference>
<keyword evidence="13" id="KW-1185">Reference proteome</keyword>
<dbReference type="Proteomes" id="UP001279734">
    <property type="component" value="Unassembled WGS sequence"/>
</dbReference>
<dbReference type="GO" id="GO:0000724">
    <property type="term" value="P:double-strand break repair via homologous recombination"/>
    <property type="evidence" value="ECO:0007669"/>
    <property type="project" value="TreeGrafter"/>
</dbReference>
<keyword evidence="3" id="KW-0547">Nucleotide-binding</keyword>
<comment type="caution">
    <text evidence="12">The sequence shown here is derived from an EMBL/GenBank/DDBJ whole genome shotgun (WGS) entry which is preliminary data.</text>
</comment>
<dbReference type="Gene3D" id="3.40.50.300">
    <property type="entry name" value="P-loop containing nucleotide triphosphate hydrolases"/>
    <property type="match status" value="1"/>
</dbReference>
<dbReference type="FunFam" id="3.40.50.300:FF:001665">
    <property type="entry name" value="DNA repair protein RAD51 4"/>
    <property type="match status" value="1"/>
</dbReference>
<dbReference type="GO" id="GO:0140664">
    <property type="term" value="F:ATP-dependent DNA damage sensor activity"/>
    <property type="evidence" value="ECO:0007669"/>
    <property type="project" value="InterPro"/>
</dbReference>
<dbReference type="InterPro" id="IPR047323">
    <property type="entry name" value="Rad51D_C"/>
</dbReference>
<evidence type="ECO:0000256" key="9">
    <source>
        <dbReference type="ARBA" id="ARBA00023242"/>
    </source>
</evidence>
<dbReference type="GO" id="GO:0005524">
    <property type="term" value="F:ATP binding"/>
    <property type="evidence" value="ECO:0007669"/>
    <property type="project" value="UniProtKB-KW"/>
</dbReference>
<organism evidence="12 13">
    <name type="scientific">Nepenthes gracilis</name>
    <name type="common">Slender pitcher plant</name>
    <dbReference type="NCBI Taxonomy" id="150966"/>
    <lineage>
        <taxon>Eukaryota</taxon>
        <taxon>Viridiplantae</taxon>
        <taxon>Streptophyta</taxon>
        <taxon>Embryophyta</taxon>
        <taxon>Tracheophyta</taxon>
        <taxon>Spermatophyta</taxon>
        <taxon>Magnoliopsida</taxon>
        <taxon>eudicotyledons</taxon>
        <taxon>Gunneridae</taxon>
        <taxon>Pentapetalae</taxon>
        <taxon>Caryophyllales</taxon>
        <taxon>Nepenthaceae</taxon>
        <taxon>Nepenthes</taxon>
    </lineage>
</organism>
<protein>
    <recommendedName>
        <fullName evidence="11">RecA family profile 1 domain-containing protein</fullName>
    </recommendedName>
</protein>
<dbReference type="CDD" id="cd19489">
    <property type="entry name" value="Rad51D"/>
    <property type="match status" value="1"/>
</dbReference>
<dbReference type="GO" id="GO:0000400">
    <property type="term" value="F:four-way junction DNA binding"/>
    <property type="evidence" value="ECO:0007669"/>
    <property type="project" value="TreeGrafter"/>
</dbReference>
<proteinExistence type="inferred from homology"/>
<dbReference type="GO" id="GO:0000723">
    <property type="term" value="P:telomere maintenance"/>
    <property type="evidence" value="ECO:0007669"/>
    <property type="project" value="TreeGrafter"/>
</dbReference>
<evidence type="ECO:0000256" key="5">
    <source>
        <dbReference type="ARBA" id="ARBA00022840"/>
    </source>
</evidence>
<evidence type="ECO:0000256" key="7">
    <source>
        <dbReference type="ARBA" id="ARBA00023172"/>
    </source>
</evidence>
<evidence type="ECO:0000256" key="2">
    <source>
        <dbReference type="ARBA" id="ARBA00007095"/>
    </source>
</evidence>
<evidence type="ECO:0000313" key="13">
    <source>
        <dbReference type="Proteomes" id="UP001279734"/>
    </source>
</evidence>
<evidence type="ECO:0000256" key="3">
    <source>
        <dbReference type="ARBA" id="ARBA00022741"/>
    </source>
</evidence>
<evidence type="ECO:0000256" key="8">
    <source>
        <dbReference type="ARBA" id="ARBA00023204"/>
    </source>
</evidence>
<dbReference type="InterPro" id="IPR051988">
    <property type="entry name" value="HRR_RAD51_Paralog"/>
</dbReference>
<dbReference type="SUPFAM" id="SSF52540">
    <property type="entry name" value="P-loop containing nucleoside triphosphate hydrolases"/>
    <property type="match status" value="1"/>
</dbReference>
<dbReference type="PROSITE" id="PS50162">
    <property type="entry name" value="RECA_2"/>
    <property type="match status" value="1"/>
</dbReference>
<dbReference type="AlphaFoldDB" id="A0AAD3P327"/>
<evidence type="ECO:0000259" key="11">
    <source>
        <dbReference type="PROSITE" id="PS50162"/>
    </source>
</evidence>
<keyword evidence="4" id="KW-0227">DNA damage</keyword>
<keyword evidence="8" id="KW-0234">DNA repair</keyword>
<dbReference type="GO" id="GO:0033063">
    <property type="term" value="C:Rad51B-Rad51C-Rad51D-XRCC2 complex"/>
    <property type="evidence" value="ECO:0007669"/>
    <property type="project" value="TreeGrafter"/>
</dbReference>
<comment type="similarity">
    <text evidence="2">Belongs to the RecA family. RAD51 subfamily.</text>
</comment>
<dbReference type="InterPro" id="IPR027417">
    <property type="entry name" value="P-loop_NTPase"/>
</dbReference>